<comment type="caution">
    <text evidence="4">The sequence shown here is derived from an EMBL/GenBank/DDBJ whole genome shotgun (WGS) entry which is preliminary data.</text>
</comment>
<sequence length="851" mass="93990">MTSAGDDQRAWFLRSTYPVDFPSHAVLTKSRAEFDSFLADELRRRHGVGVPESASTPGQDTEAAFTLVGESTTAEIRDDMGALDVASSDGEPRAEPSRFMEGLLTHGQSPNMDNKMLTENGDVAFRSTTNPLVDLFSELEETISGPHLRDLLEAAWSVGPLATLKIIFNARSIHLGKSSRKTFYRAAGWLAQNHPLTLVANLEWLSRPVVEKKAKKKDEGEMVLVEAENEDERSRFDTKHGVSHGYWKDLLNILALAVSDKLDVLADPRDVLNVEDTAIARTMKGRRAVRSARLSTAAATRGGGVTGRGGRGHRGGSTRAGWPDRGAASDAAQKHGAGPTQAKRETRRRRHDAAVGAFNDNPVYRALHLAVARLFAEQLEADLSALRGEDPKAKRCISLCGKWAPSQDHFHDRHTFIISSIAEIMYPHESMDDVISATDDRETYLKHARERYRKDMSALRAHLEVVERNVTAGTFDKIKYDRVPSLAMSAYSGTFIEKDFDNFEEYISRVAEGKVNISGATMLPSTLIHKAGRYRAHVLETTVERQAVGPKALLENRKRELEGKVVDGQWATLVQRTKDSGTLSSSIAVCDVSGSMCRPTFSDGTCPMDSAIGLSLLVAEVTGPPFGGAFITFSEDPRVEKVDLSQTLREKVWGMKRANWNMNTDFDRVFERLILPMAVKNKLKPEEMVKRVFVFSDMHFDSAETVSPYRQEPPCDGEESENNRWSTSYERIRGRFKDAGYEMPELVFWNLAGGRAGHADRSRDSTAPKPVAATEEGTSLVSGYSHGMLNVFLAGGPLEELEEESGDEVVVTKDEGGGVTAESPKKAKNDALQTVKKTIGHEAYDMLRVLD</sequence>
<keyword evidence="5" id="KW-1185">Reference proteome</keyword>
<evidence type="ECO:0000313" key="4">
    <source>
        <dbReference type="EMBL" id="PNY25289.1"/>
    </source>
</evidence>
<feature type="domain" description="DUF7788" evidence="3">
    <location>
        <begin position="585"/>
        <end position="839"/>
    </location>
</feature>
<organism evidence="4 5">
    <name type="scientific">Tolypocladium capitatum</name>
    <dbReference type="NCBI Taxonomy" id="45235"/>
    <lineage>
        <taxon>Eukaryota</taxon>
        <taxon>Fungi</taxon>
        <taxon>Dikarya</taxon>
        <taxon>Ascomycota</taxon>
        <taxon>Pezizomycotina</taxon>
        <taxon>Sordariomycetes</taxon>
        <taxon>Hypocreomycetidae</taxon>
        <taxon>Hypocreales</taxon>
        <taxon>Ophiocordycipitaceae</taxon>
        <taxon>Tolypocladium</taxon>
    </lineage>
</organism>
<dbReference type="PANTHER" id="PTHR31373:SF27">
    <property type="entry name" value="TROVE DOMAIN-CONTAINING PROTEIN"/>
    <property type="match status" value="1"/>
</dbReference>
<accession>A0A2K3QCN7</accession>
<dbReference type="InterPro" id="IPR056690">
    <property type="entry name" value="DUF7788"/>
</dbReference>
<dbReference type="InterPro" id="IPR011205">
    <property type="entry name" value="UCP015417_vWA"/>
</dbReference>
<name>A0A2K3QCN7_9HYPO</name>
<dbReference type="InterPro" id="IPR058580">
    <property type="entry name" value="DUF2828"/>
</dbReference>
<evidence type="ECO:0000259" key="2">
    <source>
        <dbReference type="Pfam" id="PF11443"/>
    </source>
</evidence>
<dbReference type="Pfam" id="PF11443">
    <property type="entry name" value="DUF2828"/>
    <property type="match status" value="1"/>
</dbReference>
<dbReference type="OrthoDB" id="1149618at2759"/>
<feature type="compositionally biased region" description="Low complexity" evidence="1">
    <location>
        <begin position="291"/>
        <end position="300"/>
    </location>
</feature>
<reference evidence="4 5" key="1">
    <citation type="submission" date="2017-08" db="EMBL/GenBank/DDBJ databases">
        <title>Harnessing the power of phylogenomics to disentangle the directionality and signatures of interkingdom host jumping in the parasitic fungal genus Tolypocladium.</title>
        <authorList>
            <person name="Quandt C.A."/>
            <person name="Patterson W."/>
            <person name="Spatafora J.W."/>
        </authorList>
    </citation>
    <scope>NUCLEOTIDE SEQUENCE [LARGE SCALE GENOMIC DNA]</scope>
    <source>
        <strain evidence="4 5">CBS 113982</strain>
    </source>
</reference>
<evidence type="ECO:0000259" key="3">
    <source>
        <dbReference type="Pfam" id="PF25043"/>
    </source>
</evidence>
<feature type="domain" description="DUF2828" evidence="2">
    <location>
        <begin position="118"/>
        <end position="583"/>
    </location>
</feature>
<dbReference type="AlphaFoldDB" id="A0A2K3QCN7"/>
<evidence type="ECO:0000313" key="5">
    <source>
        <dbReference type="Proteomes" id="UP000236621"/>
    </source>
</evidence>
<dbReference type="PANTHER" id="PTHR31373">
    <property type="entry name" value="OS06G0652100 PROTEIN"/>
    <property type="match status" value="1"/>
</dbReference>
<dbReference type="EMBL" id="NRSZ01000782">
    <property type="protein sequence ID" value="PNY25289.1"/>
    <property type="molecule type" value="Genomic_DNA"/>
</dbReference>
<feature type="region of interest" description="Disordered" evidence="1">
    <location>
        <begin position="290"/>
        <end position="351"/>
    </location>
</feature>
<evidence type="ECO:0000256" key="1">
    <source>
        <dbReference type="SAM" id="MobiDB-lite"/>
    </source>
</evidence>
<proteinExistence type="predicted"/>
<dbReference type="Pfam" id="PF25043">
    <property type="entry name" value="DUF7788"/>
    <property type="match status" value="1"/>
</dbReference>
<gene>
    <name evidence="4" type="ORF">TCAP_04773</name>
</gene>
<dbReference type="PIRSF" id="PIRSF015417">
    <property type="entry name" value="T31B5_30_vWA"/>
    <property type="match status" value="1"/>
</dbReference>
<dbReference type="Proteomes" id="UP000236621">
    <property type="component" value="Unassembled WGS sequence"/>
</dbReference>
<protein>
    <submittedName>
        <fullName evidence="4">Uncharacterized protein</fullName>
    </submittedName>
</protein>